<comment type="similarity">
    <text evidence="3">Belongs to the glycosyl hydrolase 5 (cellulase A) family.</text>
</comment>
<comment type="caution">
    <text evidence="6">The sequence shown here is derived from an EMBL/GenBank/DDBJ whole genome shotgun (WGS) entry which is preliminary data.</text>
</comment>
<dbReference type="GO" id="GO:0009251">
    <property type="term" value="P:glucan catabolic process"/>
    <property type="evidence" value="ECO:0007669"/>
    <property type="project" value="TreeGrafter"/>
</dbReference>
<evidence type="ECO:0000256" key="4">
    <source>
        <dbReference type="SAM" id="SignalP"/>
    </source>
</evidence>
<feature type="chain" id="PRO_5016282589" evidence="4">
    <location>
        <begin position="30"/>
        <end position="353"/>
    </location>
</feature>
<keyword evidence="7" id="KW-1185">Reference proteome</keyword>
<dbReference type="Gene3D" id="3.20.20.80">
    <property type="entry name" value="Glycosidases"/>
    <property type="match status" value="1"/>
</dbReference>
<evidence type="ECO:0000313" key="6">
    <source>
        <dbReference type="EMBL" id="PWV99192.1"/>
    </source>
</evidence>
<keyword evidence="2 3" id="KW-0326">Glycosidase</keyword>
<evidence type="ECO:0000259" key="5">
    <source>
        <dbReference type="Pfam" id="PF00150"/>
    </source>
</evidence>
<protein>
    <submittedName>
        <fullName evidence="6">Cellulase (Glycosyl hydrolase family 5)</fullName>
    </submittedName>
</protein>
<accession>A0A317PHY4</accession>
<dbReference type="InterPro" id="IPR018087">
    <property type="entry name" value="Glyco_hydro_5_CS"/>
</dbReference>
<dbReference type="AlphaFoldDB" id="A0A317PHY4"/>
<dbReference type="Proteomes" id="UP000246352">
    <property type="component" value="Unassembled WGS sequence"/>
</dbReference>
<keyword evidence="1 3" id="KW-0378">Hydrolase</keyword>
<dbReference type="EMBL" id="QGTR01000004">
    <property type="protein sequence ID" value="PWV99192.1"/>
    <property type="molecule type" value="Genomic_DNA"/>
</dbReference>
<dbReference type="GO" id="GO:0004553">
    <property type="term" value="F:hydrolase activity, hydrolyzing O-glycosyl compounds"/>
    <property type="evidence" value="ECO:0007669"/>
    <property type="project" value="InterPro"/>
</dbReference>
<gene>
    <name evidence="6" type="ORF">DFR52_104485</name>
</gene>
<dbReference type="Pfam" id="PF00150">
    <property type="entry name" value="Cellulase"/>
    <property type="match status" value="1"/>
</dbReference>
<feature type="signal peptide" evidence="4">
    <location>
        <begin position="1"/>
        <end position="29"/>
    </location>
</feature>
<dbReference type="PROSITE" id="PS00659">
    <property type="entry name" value="GLYCOSYL_HYDROL_F5"/>
    <property type="match status" value="1"/>
</dbReference>
<dbReference type="PANTHER" id="PTHR34142:SF1">
    <property type="entry name" value="GLYCOSIDE HYDROLASE FAMILY 5 DOMAIN-CONTAINING PROTEIN"/>
    <property type="match status" value="1"/>
</dbReference>
<evidence type="ECO:0000256" key="2">
    <source>
        <dbReference type="ARBA" id="ARBA00023295"/>
    </source>
</evidence>
<evidence type="ECO:0000313" key="7">
    <source>
        <dbReference type="Proteomes" id="UP000246352"/>
    </source>
</evidence>
<dbReference type="InterPro" id="IPR017853">
    <property type="entry name" value="GH"/>
</dbReference>
<dbReference type="RefSeq" id="WP_245415388.1">
    <property type="nucleotide sequence ID" value="NZ_QGTR01000004.1"/>
</dbReference>
<organism evidence="6 7">
    <name type="scientific">Hoeflea marina</name>
    <dbReference type="NCBI Taxonomy" id="274592"/>
    <lineage>
        <taxon>Bacteria</taxon>
        <taxon>Pseudomonadati</taxon>
        <taxon>Pseudomonadota</taxon>
        <taxon>Alphaproteobacteria</taxon>
        <taxon>Hyphomicrobiales</taxon>
        <taxon>Rhizobiaceae</taxon>
        <taxon>Hoeflea</taxon>
    </lineage>
</organism>
<proteinExistence type="inferred from homology"/>
<keyword evidence="4" id="KW-0732">Signal</keyword>
<feature type="domain" description="Glycoside hydrolase family 5" evidence="5">
    <location>
        <begin position="46"/>
        <end position="310"/>
    </location>
</feature>
<evidence type="ECO:0000256" key="1">
    <source>
        <dbReference type="ARBA" id="ARBA00022801"/>
    </source>
</evidence>
<dbReference type="SUPFAM" id="SSF51445">
    <property type="entry name" value="(Trans)glycosidases"/>
    <property type="match status" value="1"/>
</dbReference>
<sequence>MMTNPLARLAIAPLLALCLCIQAAVPASAEDRLCFRGVNLSGAEYGEADGKVGTNYFYPTPTTMAYFAEKGFDTIRLPFKWERLQPTLGGDLDALELERLTISVRSLRDRGFRVILNPHNFGYHGGRRIGSADLPAALFANFWIRLAVHFTDDRDVIFGLMNEPYDIGARDWLDAANAAILGIRRVKAENLILVPGTHWSGAASWGDDYGQGANSEVIKDVIDPGNNFAIEFHQYLDADSSGTHAECSNRDGAEQAIVNATAWLRANKFRGMIGEIGVSSAPDCTAALSRIVEHLRANSDAWLGLTYWAAGDWWPPTEALNIQPNGTGDKPQLTALVSSMGPHLPGAPGCGRD</sequence>
<name>A0A317PHY4_9HYPH</name>
<dbReference type="InterPro" id="IPR001547">
    <property type="entry name" value="Glyco_hydro_5"/>
</dbReference>
<reference evidence="6 7" key="1">
    <citation type="submission" date="2018-05" db="EMBL/GenBank/DDBJ databases">
        <title>Genomic Encyclopedia of Type Strains, Phase IV (KMG-IV): sequencing the most valuable type-strain genomes for metagenomic binning, comparative biology and taxonomic classification.</title>
        <authorList>
            <person name="Goeker M."/>
        </authorList>
    </citation>
    <scope>NUCLEOTIDE SEQUENCE [LARGE SCALE GENOMIC DNA]</scope>
    <source>
        <strain evidence="6 7">DSM 16791</strain>
    </source>
</reference>
<dbReference type="PANTHER" id="PTHR34142">
    <property type="entry name" value="ENDO-BETA-1,4-GLUCANASE A"/>
    <property type="match status" value="1"/>
</dbReference>
<evidence type="ECO:0000256" key="3">
    <source>
        <dbReference type="RuleBase" id="RU361153"/>
    </source>
</evidence>